<organism evidence="7 8">
    <name type="scientific">Qipengyuania mesophila</name>
    <dbReference type="NCBI Taxonomy" id="2867246"/>
    <lineage>
        <taxon>Bacteria</taxon>
        <taxon>Pseudomonadati</taxon>
        <taxon>Pseudomonadota</taxon>
        <taxon>Alphaproteobacteria</taxon>
        <taxon>Sphingomonadales</taxon>
        <taxon>Erythrobacteraceae</taxon>
        <taxon>Qipengyuania</taxon>
    </lineage>
</organism>
<feature type="modified residue" description="4-aspartylphosphate" evidence="4">
    <location>
        <position position="77"/>
    </location>
</feature>
<dbReference type="SMART" id="SM00421">
    <property type="entry name" value="HTH_LUXR"/>
    <property type="match status" value="1"/>
</dbReference>
<dbReference type="SUPFAM" id="SSF46894">
    <property type="entry name" value="C-terminal effector domain of the bipartite response regulators"/>
    <property type="match status" value="1"/>
</dbReference>
<reference evidence="7 8" key="1">
    <citation type="submission" date="2021-08" db="EMBL/GenBank/DDBJ databases">
        <title>Comparative Genomics Analysis of the Genus Qipengyuania Reveals Extensive Genetic Diversity and Metabolic Versatility, Including the Description of Fifteen Novel Species.</title>
        <authorList>
            <person name="Liu Y."/>
        </authorList>
    </citation>
    <scope>NUCLEOTIDE SEQUENCE [LARGE SCALE GENOMIC DNA]</scope>
    <source>
        <strain evidence="7 8">YG27</strain>
    </source>
</reference>
<evidence type="ECO:0000256" key="2">
    <source>
        <dbReference type="ARBA" id="ARBA00023125"/>
    </source>
</evidence>
<keyword evidence="3" id="KW-0804">Transcription</keyword>
<evidence type="ECO:0000259" key="5">
    <source>
        <dbReference type="PROSITE" id="PS50043"/>
    </source>
</evidence>
<keyword evidence="8" id="KW-1185">Reference proteome</keyword>
<keyword evidence="1" id="KW-0805">Transcription regulation</keyword>
<dbReference type="RefSeq" id="WP_221603350.1">
    <property type="nucleotide sequence ID" value="NZ_JAIGNU010000002.1"/>
</dbReference>
<dbReference type="SUPFAM" id="SSF52172">
    <property type="entry name" value="CheY-like"/>
    <property type="match status" value="1"/>
</dbReference>
<dbReference type="EMBL" id="JAIGNU010000002">
    <property type="protein sequence ID" value="MBX7502184.1"/>
    <property type="molecule type" value="Genomic_DNA"/>
</dbReference>
<dbReference type="Gene3D" id="1.10.10.10">
    <property type="entry name" value="Winged helix-like DNA-binding domain superfamily/Winged helix DNA-binding domain"/>
    <property type="match status" value="1"/>
</dbReference>
<dbReference type="PANTHER" id="PTHR44688:SF16">
    <property type="entry name" value="DNA-BINDING TRANSCRIPTIONAL ACTIVATOR DEVR_DOSR"/>
    <property type="match status" value="1"/>
</dbReference>
<dbReference type="Proteomes" id="UP000782554">
    <property type="component" value="Unassembled WGS sequence"/>
</dbReference>
<feature type="domain" description="Response regulatory" evidence="6">
    <location>
        <begin position="28"/>
        <end position="142"/>
    </location>
</feature>
<keyword evidence="2" id="KW-0238">DNA-binding</keyword>
<dbReference type="PANTHER" id="PTHR44688">
    <property type="entry name" value="DNA-BINDING TRANSCRIPTIONAL ACTIVATOR DEVR_DOSR"/>
    <property type="match status" value="1"/>
</dbReference>
<keyword evidence="4" id="KW-0597">Phosphoprotein</keyword>
<dbReference type="PROSITE" id="PS50043">
    <property type="entry name" value="HTH_LUXR_2"/>
    <property type="match status" value="1"/>
</dbReference>
<dbReference type="PROSITE" id="PS50110">
    <property type="entry name" value="RESPONSE_REGULATORY"/>
    <property type="match status" value="1"/>
</dbReference>
<dbReference type="PRINTS" id="PR00038">
    <property type="entry name" value="HTHLUXR"/>
</dbReference>
<evidence type="ECO:0000259" key="6">
    <source>
        <dbReference type="PROSITE" id="PS50110"/>
    </source>
</evidence>
<name>A0ABS7JX66_9SPHN</name>
<dbReference type="InterPro" id="IPR016032">
    <property type="entry name" value="Sig_transdc_resp-reg_C-effctor"/>
</dbReference>
<dbReference type="Pfam" id="PF00072">
    <property type="entry name" value="Response_reg"/>
    <property type="match status" value="1"/>
</dbReference>
<dbReference type="SMART" id="SM00448">
    <property type="entry name" value="REC"/>
    <property type="match status" value="1"/>
</dbReference>
<evidence type="ECO:0000256" key="4">
    <source>
        <dbReference type="PROSITE-ProRule" id="PRU00169"/>
    </source>
</evidence>
<evidence type="ECO:0000256" key="3">
    <source>
        <dbReference type="ARBA" id="ARBA00023163"/>
    </source>
</evidence>
<gene>
    <name evidence="7" type="ORF">K3181_12095</name>
</gene>
<evidence type="ECO:0000313" key="8">
    <source>
        <dbReference type="Proteomes" id="UP000782554"/>
    </source>
</evidence>
<sequence length="227" mass="25495">MRQDNLSYRAIKEGMMAKPGSSTEARKSIYLIDDDPMFRRWLHGELTDFELTVWPFGSAADFLEYAPTAAPAPIIIDLRMPEMDGLQLLQELRKRGIGWPVLISTAHADIRAAVSAMQLGAVDFLEKPFAIKALLDLVEVAFDSMGDQTSALEKELIAFRNLSRLTNREREVAIHLSHGLSNKEVARQFEISPRTVEAHRSSIFSKLEIKSIAELVRMLFAANVVKP</sequence>
<dbReference type="Pfam" id="PF00196">
    <property type="entry name" value="GerE"/>
    <property type="match status" value="1"/>
</dbReference>
<comment type="caution">
    <text evidence="7">The sequence shown here is derived from an EMBL/GenBank/DDBJ whole genome shotgun (WGS) entry which is preliminary data.</text>
</comment>
<evidence type="ECO:0000256" key="1">
    <source>
        <dbReference type="ARBA" id="ARBA00023015"/>
    </source>
</evidence>
<dbReference type="PROSITE" id="PS00622">
    <property type="entry name" value="HTH_LUXR_1"/>
    <property type="match status" value="1"/>
</dbReference>
<protein>
    <submittedName>
        <fullName evidence="7">Response regulator</fullName>
    </submittedName>
</protein>
<proteinExistence type="predicted"/>
<dbReference type="Gene3D" id="3.40.50.2300">
    <property type="match status" value="1"/>
</dbReference>
<accession>A0ABS7JX66</accession>
<dbReference type="InterPro" id="IPR011006">
    <property type="entry name" value="CheY-like_superfamily"/>
</dbReference>
<evidence type="ECO:0000313" key="7">
    <source>
        <dbReference type="EMBL" id="MBX7502184.1"/>
    </source>
</evidence>
<dbReference type="InterPro" id="IPR036388">
    <property type="entry name" value="WH-like_DNA-bd_sf"/>
</dbReference>
<dbReference type="InterPro" id="IPR001789">
    <property type="entry name" value="Sig_transdc_resp-reg_receiver"/>
</dbReference>
<dbReference type="InterPro" id="IPR000792">
    <property type="entry name" value="Tscrpt_reg_LuxR_C"/>
</dbReference>
<feature type="domain" description="HTH luxR-type" evidence="5">
    <location>
        <begin position="158"/>
        <end position="223"/>
    </location>
</feature>
<dbReference type="CDD" id="cd06170">
    <property type="entry name" value="LuxR_C_like"/>
    <property type="match status" value="1"/>
</dbReference>